<protein>
    <submittedName>
        <fullName evidence="3">Phosphotransferase</fullName>
    </submittedName>
</protein>
<dbReference type="SUPFAM" id="SSF56112">
    <property type="entry name" value="Protein kinase-like (PK-like)"/>
    <property type="match status" value="1"/>
</dbReference>
<name>A0A9D0ZPW9_9FIRM</name>
<reference evidence="3" key="1">
    <citation type="submission" date="2020-10" db="EMBL/GenBank/DDBJ databases">
        <authorList>
            <person name="Gilroy R."/>
        </authorList>
    </citation>
    <scope>NUCLEOTIDE SEQUENCE</scope>
    <source>
        <strain evidence="3">CHK147-3167</strain>
    </source>
</reference>
<evidence type="ECO:0000313" key="4">
    <source>
        <dbReference type="Proteomes" id="UP000886786"/>
    </source>
</evidence>
<gene>
    <name evidence="3" type="ORF">IAB27_01130</name>
</gene>
<dbReference type="InterPro" id="IPR011009">
    <property type="entry name" value="Kinase-like_dom_sf"/>
</dbReference>
<dbReference type="PANTHER" id="PTHR21064:SF6">
    <property type="entry name" value="AMINOGLYCOSIDE PHOSPHOTRANSFERASE DOMAIN-CONTAINING PROTEIN"/>
    <property type="match status" value="1"/>
</dbReference>
<dbReference type="GO" id="GO:0019202">
    <property type="term" value="F:amino acid kinase activity"/>
    <property type="evidence" value="ECO:0007669"/>
    <property type="project" value="TreeGrafter"/>
</dbReference>
<evidence type="ECO:0000256" key="1">
    <source>
        <dbReference type="ARBA" id="ARBA00038240"/>
    </source>
</evidence>
<proteinExistence type="inferred from homology"/>
<comment type="caution">
    <text evidence="3">The sequence shown here is derived from an EMBL/GenBank/DDBJ whole genome shotgun (WGS) entry which is preliminary data.</text>
</comment>
<sequence length="340" mass="40205">MIEQTKFNNEEIKKILKQKYNLNIKSIQKINRGSANIFKIETKDEKYILKEFQSKYNQKEIEKEVHVINHLKSKNLPVPEHLKNVDGTYMFDHQGNTCILEKYIEGDTIGKNTGNKEMLKESAKYLALIIKGLEDYPYDDLWNCNLDKYSDKETFSQSIQKYNQLIELSKGDKYEDIITKDLTDKIEMIKTILTKDLTQIKNVTVKATHGDYNVLQFIYEKNKIKAIIDFASAAKLPVVWEIIRSYSYLDKEAKNGKINIDNLVFYTKEYLKYESLNEYDLKYMPYIYLTQLLNSTYGYKQYLQNQNEELLEFGIERTNYCRTLFKDSDEISQKLLKLTL</sequence>
<reference evidence="3" key="2">
    <citation type="journal article" date="2021" name="PeerJ">
        <title>Extensive microbial diversity within the chicken gut microbiome revealed by metagenomics and culture.</title>
        <authorList>
            <person name="Gilroy R."/>
            <person name="Ravi A."/>
            <person name="Getino M."/>
            <person name="Pursley I."/>
            <person name="Horton D.L."/>
            <person name="Alikhan N.F."/>
            <person name="Baker D."/>
            <person name="Gharbi K."/>
            <person name="Hall N."/>
            <person name="Watson M."/>
            <person name="Adriaenssens E.M."/>
            <person name="Foster-Nyarko E."/>
            <person name="Jarju S."/>
            <person name="Secka A."/>
            <person name="Antonio M."/>
            <person name="Oren A."/>
            <person name="Chaudhuri R.R."/>
            <person name="La Ragione R."/>
            <person name="Hildebrand F."/>
            <person name="Pallen M.J."/>
        </authorList>
    </citation>
    <scope>NUCLEOTIDE SEQUENCE</scope>
    <source>
        <strain evidence="3">CHK147-3167</strain>
    </source>
</reference>
<dbReference type="Gene3D" id="3.90.1200.10">
    <property type="match status" value="1"/>
</dbReference>
<comment type="similarity">
    <text evidence="1">Belongs to the pseudomonas-type ThrB family.</text>
</comment>
<evidence type="ECO:0000259" key="2">
    <source>
        <dbReference type="Pfam" id="PF01636"/>
    </source>
</evidence>
<dbReference type="EMBL" id="DVFV01000025">
    <property type="protein sequence ID" value="HIQ90219.1"/>
    <property type="molecule type" value="Genomic_DNA"/>
</dbReference>
<organism evidence="3 4">
    <name type="scientific">Candidatus Coprosoma intestinipullorum</name>
    <dbReference type="NCBI Taxonomy" id="2840752"/>
    <lineage>
        <taxon>Bacteria</taxon>
        <taxon>Bacillati</taxon>
        <taxon>Bacillota</taxon>
        <taxon>Bacillota incertae sedis</taxon>
        <taxon>Candidatus Coprosoma</taxon>
    </lineage>
</organism>
<dbReference type="InterPro" id="IPR002575">
    <property type="entry name" value="Aminoglycoside_PTrfase"/>
</dbReference>
<dbReference type="Gene3D" id="3.30.200.20">
    <property type="entry name" value="Phosphorylase Kinase, domain 1"/>
    <property type="match status" value="1"/>
</dbReference>
<feature type="domain" description="Aminoglycoside phosphotransferase" evidence="2">
    <location>
        <begin position="27"/>
        <end position="251"/>
    </location>
</feature>
<dbReference type="InterPro" id="IPR050249">
    <property type="entry name" value="Pseudomonas-type_ThrB"/>
</dbReference>
<dbReference type="Pfam" id="PF01636">
    <property type="entry name" value="APH"/>
    <property type="match status" value="1"/>
</dbReference>
<dbReference type="AlphaFoldDB" id="A0A9D0ZPW9"/>
<dbReference type="Proteomes" id="UP000886786">
    <property type="component" value="Unassembled WGS sequence"/>
</dbReference>
<evidence type="ECO:0000313" key="3">
    <source>
        <dbReference type="EMBL" id="HIQ90219.1"/>
    </source>
</evidence>
<dbReference type="PANTHER" id="PTHR21064">
    <property type="entry name" value="AMINOGLYCOSIDE PHOSPHOTRANSFERASE DOMAIN-CONTAINING PROTEIN-RELATED"/>
    <property type="match status" value="1"/>
</dbReference>
<accession>A0A9D0ZPW9</accession>